<keyword evidence="2" id="KW-1185">Reference proteome</keyword>
<accession>A0A117MMY8</accession>
<dbReference type="Proteomes" id="UP000053244">
    <property type="component" value="Unassembled WGS sequence"/>
</dbReference>
<name>A0A117MMY8_9ACTN</name>
<comment type="caution">
    <text evidence="1">The sequence shown here is derived from an EMBL/GenBank/DDBJ whole genome shotgun (WGS) entry which is preliminary data.</text>
</comment>
<protein>
    <submittedName>
        <fullName evidence="1">Uncharacterized protein</fullName>
    </submittedName>
</protein>
<reference evidence="1 2" key="1">
    <citation type="submission" date="2015-10" db="EMBL/GenBank/DDBJ databases">
        <authorList>
            <person name="Gilbert D.G."/>
        </authorList>
    </citation>
    <scope>NUCLEOTIDE SEQUENCE [LARGE SCALE GENOMIC DNA]</scope>
    <source>
        <strain evidence="1 2">NRRL B-16712</strain>
    </source>
</reference>
<dbReference type="AlphaFoldDB" id="A0A117MMY8"/>
<evidence type="ECO:0000313" key="2">
    <source>
        <dbReference type="Proteomes" id="UP000053244"/>
    </source>
</evidence>
<dbReference type="EMBL" id="LLZH01000307">
    <property type="protein sequence ID" value="KUL26292.1"/>
    <property type="molecule type" value="Genomic_DNA"/>
</dbReference>
<sequence>MEVNEYFWRSREITDQLAPRISPKYRPMILASAGAGAWDLAIPELVGALSEEDVVITTAEKDTLRELMAELRKPLTYLEQIRTSD</sequence>
<evidence type="ECO:0000313" key="1">
    <source>
        <dbReference type="EMBL" id="KUL26292.1"/>
    </source>
</evidence>
<proteinExistence type="predicted"/>
<organism evidence="1 2">
    <name type="scientific">Actinoplanes awajinensis subsp. mycoplanecinus</name>
    <dbReference type="NCBI Taxonomy" id="135947"/>
    <lineage>
        <taxon>Bacteria</taxon>
        <taxon>Bacillati</taxon>
        <taxon>Actinomycetota</taxon>
        <taxon>Actinomycetes</taxon>
        <taxon>Micromonosporales</taxon>
        <taxon>Micromonosporaceae</taxon>
        <taxon>Actinoplanes</taxon>
    </lineage>
</organism>
<gene>
    <name evidence="1" type="ORF">ADL15_38495</name>
</gene>